<evidence type="ECO:0000259" key="7">
    <source>
        <dbReference type="PROSITE" id="PS50983"/>
    </source>
</evidence>
<feature type="signal peptide" evidence="6">
    <location>
        <begin position="1"/>
        <end position="19"/>
    </location>
</feature>
<dbReference type="CDD" id="cd01146">
    <property type="entry name" value="FhuD"/>
    <property type="match status" value="1"/>
</dbReference>
<accession>A0A081NT52</accession>
<gene>
    <name evidence="8" type="ORF">ET33_35225</name>
</gene>
<evidence type="ECO:0000256" key="1">
    <source>
        <dbReference type="ARBA" id="ARBA00004196"/>
    </source>
</evidence>
<reference evidence="8 9" key="1">
    <citation type="submission" date="2014-06" db="EMBL/GenBank/DDBJ databases">
        <title>Draft genome sequence of Paenibacillus sp. MSt1.</title>
        <authorList>
            <person name="Aw Y.K."/>
            <person name="Ong K.S."/>
            <person name="Gan H.M."/>
            <person name="Lee S.M."/>
        </authorList>
    </citation>
    <scope>NUCLEOTIDE SEQUENCE [LARGE SCALE GENOMIC DNA]</scope>
    <source>
        <strain evidence="8 9">MSt1</strain>
    </source>
</reference>
<evidence type="ECO:0000256" key="5">
    <source>
        <dbReference type="SAM" id="MobiDB-lite"/>
    </source>
</evidence>
<dbReference type="OrthoDB" id="9793175at2"/>
<dbReference type="Pfam" id="PF01497">
    <property type="entry name" value="Peripla_BP_2"/>
    <property type="match status" value="1"/>
</dbReference>
<dbReference type="RefSeq" id="WP_036693947.1">
    <property type="nucleotide sequence ID" value="NZ_JNVM01000071.1"/>
</dbReference>
<keyword evidence="3" id="KW-0813">Transport</keyword>
<dbReference type="AlphaFoldDB" id="A0A081NT52"/>
<evidence type="ECO:0000256" key="2">
    <source>
        <dbReference type="ARBA" id="ARBA00008814"/>
    </source>
</evidence>
<dbReference type="GO" id="GO:0030288">
    <property type="term" value="C:outer membrane-bounded periplasmic space"/>
    <property type="evidence" value="ECO:0007669"/>
    <property type="project" value="TreeGrafter"/>
</dbReference>
<protein>
    <submittedName>
        <fullName evidence="8">Ferrichrome ABC transporter</fullName>
    </submittedName>
</protein>
<evidence type="ECO:0000313" key="9">
    <source>
        <dbReference type="Proteomes" id="UP000028123"/>
    </source>
</evidence>
<dbReference type="PROSITE" id="PS50983">
    <property type="entry name" value="FE_B12_PBP"/>
    <property type="match status" value="1"/>
</dbReference>
<feature type="domain" description="Fe/B12 periplasmic-binding" evidence="7">
    <location>
        <begin position="79"/>
        <end position="336"/>
    </location>
</feature>
<comment type="similarity">
    <text evidence="2">Belongs to the bacterial solute-binding protein 8 family.</text>
</comment>
<dbReference type="EMBL" id="JNVM01000071">
    <property type="protein sequence ID" value="KEQ21625.1"/>
    <property type="molecule type" value="Genomic_DNA"/>
</dbReference>
<feature type="region of interest" description="Disordered" evidence="5">
    <location>
        <begin position="28"/>
        <end position="60"/>
    </location>
</feature>
<keyword evidence="4 6" id="KW-0732">Signal</keyword>
<feature type="chain" id="PRO_5039185928" evidence="6">
    <location>
        <begin position="20"/>
        <end position="340"/>
    </location>
</feature>
<dbReference type="Gene3D" id="3.40.50.1980">
    <property type="entry name" value="Nitrogenase molybdenum iron protein domain"/>
    <property type="match status" value="2"/>
</dbReference>
<dbReference type="PANTHER" id="PTHR30532">
    <property type="entry name" value="IRON III DICITRATE-BINDING PERIPLASMIC PROTEIN"/>
    <property type="match status" value="1"/>
</dbReference>
<feature type="compositionally biased region" description="Polar residues" evidence="5">
    <location>
        <begin position="29"/>
        <end position="41"/>
    </location>
</feature>
<organism evidence="8 9">
    <name type="scientific">Paenibacillus tyrfis</name>
    <dbReference type="NCBI Taxonomy" id="1501230"/>
    <lineage>
        <taxon>Bacteria</taxon>
        <taxon>Bacillati</taxon>
        <taxon>Bacillota</taxon>
        <taxon>Bacilli</taxon>
        <taxon>Bacillales</taxon>
        <taxon>Paenibacillaceae</taxon>
        <taxon>Paenibacillus</taxon>
    </lineage>
</organism>
<dbReference type="InterPro" id="IPR051313">
    <property type="entry name" value="Bact_iron-sidero_bind"/>
</dbReference>
<dbReference type="PANTHER" id="PTHR30532:SF24">
    <property type="entry name" value="FERRIC ENTEROBACTIN-BINDING PERIPLASMIC PROTEIN FEPB"/>
    <property type="match status" value="1"/>
</dbReference>
<evidence type="ECO:0000256" key="4">
    <source>
        <dbReference type="ARBA" id="ARBA00022729"/>
    </source>
</evidence>
<dbReference type="GO" id="GO:1901678">
    <property type="term" value="P:iron coordination entity transport"/>
    <property type="evidence" value="ECO:0007669"/>
    <property type="project" value="UniProtKB-ARBA"/>
</dbReference>
<dbReference type="InterPro" id="IPR002491">
    <property type="entry name" value="ABC_transptr_periplasmic_BD"/>
</dbReference>
<comment type="caution">
    <text evidence="8">The sequence shown here is derived from an EMBL/GenBank/DDBJ whole genome shotgun (WGS) entry which is preliminary data.</text>
</comment>
<evidence type="ECO:0000256" key="6">
    <source>
        <dbReference type="SAM" id="SignalP"/>
    </source>
</evidence>
<name>A0A081NT52_9BACL</name>
<comment type="subcellular location">
    <subcellularLocation>
        <location evidence="1">Cell envelope</location>
    </subcellularLocation>
</comment>
<dbReference type="Proteomes" id="UP000028123">
    <property type="component" value="Unassembled WGS sequence"/>
</dbReference>
<dbReference type="PROSITE" id="PS51257">
    <property type="entry name" value="PROKAR_LIPOPROTEIN"/>
    <property type="match status" value="1"/>
</dbReference>
<sequence>MNRWIYSIVSLVILIGALAGCSRTPAENMPSTTAANVNKSGQPGGASTPEAGMPEKGEWPRTITDAAGNKVVLKVRPERIAVLHPLYLDYFFALDMPPIASGSAANAMKEFATLQPYRGKAEIADLGSGRDLNMEAIIATKPDVIVTFKGHVDANYEELSKIAPVIQIDYSDKWENATRICARIIGKEDFAERLIKETKDMIEKAKAQMGDRKDKSFALLRVDSKANFTAQGTNNTTYYNETTGFGLKKPDRYPENGTALSLEALVEMNPDYIIIQHHLDVAAAAIQEKEASAVWKSLKAVKNNHVLLFDNSLNTGSVLAIRLAAENFMKLAGQKAQANL</sequence>
<evidence type="ECO:0000256" key="3">
    <source>
        <dbReference type="ARBA" id="ARBA00022448"/>
    </source>
</evidence>
<proteinExistence type="inferred from homology"/>
<dbReference type="SUPFAM" id="SSF53807">
    <property type="entry name" value="Helical backbone' metal receptor"/>
    <property type="match status" value="1"/>
</dbReference>
<keyword evidence="9" id="KW-1185">Reference proteome</keyword>
<dbReference type="eggNOG" id="COG0614">
    <property type="taxonomic scope" value="Bacteria"/>
</dbReference>
<evidence type="ECO:0000313" key="8">
    <source>
        <dbReference type="EMBL" id="KEQ21625.1"/>
    </source>
</evidence>